<dbReference type="GO" id="GO:0032259">
    <property type="term" value="P:methylation"/>
    <property type="evidence" value="ECO:0007669"/>
    <property type="project" value="UniProtKB-KW"/>
</dbReference>
<dbReference type="AlphaFoldDB" id="A0A0S7BUS9"/>
<evidence type="ECO:0000259" key="1">
    <source>
        <dbReference type="Pfam" id="PF13847"/>
    </source>
</evidence>
<name>A0A0S7BUS9_9CHLR</name>
<keyword evidence="2" id="KW-0808">Transferase</keyword>
<protein>
    <submittedName>
        <fullName evidence="2">Protein containing methyltransferase domain</fullName>
    </submittedName>
</protein>
<reference evidence="2" key="1">
    <citation type="journal article" date="2015" name="Genome Announc.">
        <title>Draft Genome Sequence of Anaerolineae Strain TC1, a Novel Isolate from a Methanogenic Wastewater Treatment System.</title>
        <authorList>
            <person name="Matsuura N."/>
            <person name="Tourlousse D.M."/>
            <person name="Sun L."/>
            <person name="Toyonaga M."/>
            <person name="Kuroda K."/>
            <person name="Ohashi A."/>
            <person name="Cruz R."/>
            <person name="Yamaguchi T."/>
            <person name="Sekiguchi Y."/>
        </authorList>
    </citation>
    <scope>NUCLEOTIDE SEQUENCE [LARGE SCALE GENOMIC DNA]</scope>
    <source>
        <strain evidence="2">TC1</strain>
    </source>
</reference>
<dbReference type="InterPro" id="IPR029063">
    <property type="entry name" value="SAM-dependent_MTases_sf"/>
</dbReference>
<keyword evidence="2" id="KW-0489">Methyltransferase</keyword>
<dbReference type="RefSeq" id="WP_062279386.1">
    <property type="nucleotide sequence ID" value="NZ_DF968181.1"/>
</dbReference>
<evidence type="ECO:0000313" key="2">
    <source>
        <dbReference type="EMBL" id="GAP40259.1"/>
    </source>
</evidence>
<dbReference type="CDD" id="cd02440">
    <property type="entry name" value="AdoMet_MTases"/>
    <property type="match status" value="1"/>
</dbReference>
<sequence>MYVWTPPSIKFLRDASEYSDYYEQLAEKIFAYLQQGIRICDAGCGLGYLSLKLAQFAASVTAIDCSEEALEVLSENIHKFDISNISPRFGNIFECPPSTRYDAMVFCFFGNTQESLTIAREQCVGKVILIKKDYYEHRFSIGHHVLDRYSFEKTCNDLDENSIPYQKERFSLQMGQPFHSLEDAVLFFQIYSQDDQPERINEEMIRNRLIKDPSGRYPFYLPSEKRLGLIALDTEDIPDEFIISGKTMDRGNHRRRD</sequence>
<dbReference type="InterPro" id="IPR025714">
    <property type="entry name" value="Methyltranfer_dom"/>
</dbReference>
<organism evidence="2">
    <name type="scientific">Flexilinea flocculi</name>
    <dbReference type="NCBI Taxonomy" id="1678840"/>
    <lineage>
        <taxon>Bacteria</taxon>
        <taxon>Bacillati</taxon>
        <taxon>Chloroflexota</taxon>
        <taxon>Anaerolineae</taxon>
        <taxon>Anaerolineales</taxon>
        <taxon>Anaerolineaceae</taxon>
        <taxon>Flexilinea</taxon>
    </lineage>
</organism>
<dbReference type="EMBL" id="DF968181">
    <property type="protein sequence ID" value="GAP40259.1"/>
    <property type="molecule type" value="Genomic_DNA"/>
</dbReference>
<dbReference type="Gene3D" id="3.40.50.150">
    <property type="entry name" value="Vaccinia Virus protein VP39"/>
    <property type="match status" value="1"/>
</dbReference>
<keyword evidence="3" id="KW-1185">Reference proteome</keyword>
<evidence type="ECO:0000313" key="3">
    <source>
        <dbReference type="Proteomes" id="UP000053370"/>
    </source>
</evidence>
<dbReference type="Proteomes" id="UP000053370">
    <property type="component" value="Unassembled WGS sequence"/>
</dbReference>
<dbReference type="OrthoDB" id="9784101at2"/>
<dbReference type="GO" id="GO:0008168">
    <property type="term" value="F:methyltransferase activity"/>
    <property type="evidence" value="ECO:0007669"/>
    <property type="project" value="UniProtKB-KW"/>
</dbReference>
<proteinExistence type="predicted"/>
<accession>A0A0S7BUS9</accession>
<gene>
    <name evidence="2" type="ORF">ATC1_13226</name>
</gene>
<dbReference type="STRING" id="1678840.ATC1_13226"/>
<feature type="domain" description="Methyltransferase" evidence="1">
    <location>
        <begin position="35"/>
        <end position="122"/>
    </location>
</feature>
<dbReference type="Pfam" id="PF13847">
    <property type="entry name" value="Methyltransf_31"/>
    <property type="match status" value="1"/>
</dbReference>
<dbReference type="SUPFAM" id="SSF53335">
    <property type="entry name" value="S-adenosyl-L-methionine-dependent methyltransferases"/>
    <property type="match status" value="1"/>
</dbReference>